<organism evidence="3 4">
    <name type="scientific">Anoxybacillus kestanbolensis</name>
    <dbReference type="NCBI Taxonomy" id="227476"/>
    <lineage>
        <taxon>Bacteria</taxon>
        <taxon>Bacillati</taxon>
        <taxon>Bacillota</taxon>
        <taxon>Bacilli</taxon>
        <taxon>Bacillales</taxon>
        <taxon>Anoxybacillaceae</taxon>
        <taxon>Anoxybacillus</taxon>
    </lineage>
</organism>
<dbReference type="Proteomes" id="UP000188458">
    <property type="component" value="Unassembled WGS sequence"/>
</dbReference>
<feature type="domain" description="SLH" evidence="2">
    <location>
        <begin position="78"/>
        <end position="141"/>
    </location>
</feature>
<accession>A0A1V3FQY1</accession>
<dbReference type="PANTHER" id="PTHR43308">
    <property type="entry name" value="OUTER MEMBRANE PROTEIN ALPHA-RELATED"/>
    <property type="match status" value="1"/>
</dbReference>
<feature type="coiled-coil region" evidence="1">
    <location>
        <begin position="48"/>
        <end position="75"/>
    </location>
</feature>
<dbReference type="AlphaFoldDB" id="A0A1V3FQY1"/>
<proteinExistence type="predicted"/>
<dbReference type="InterPro" id="IPR001119">
    <property type="entry name" value="SLH_dom"/>
</dbReference>
<reference evidence="4" key="1">
    <citation type="submission" date="2016-11" db="EMBL/GenBank/DDBJ databases">
        <title>Draft genome sequence of Anoxybacillus sp. strain 103 isolated from the Qarvajar hot spring in Nagorno-Karabach.</title>
        <authorList>
            <person name="Hovhannisyan P."/>
            <person name="Panosyan H."/>
            <person name="Birkeland N.-K."/>
        </authorList>
    </citation>
    <scope>NUCLEOTIDE SEQUENCE [LARGE SCALE GENOMIC DNA]</scope>
    <source>
        <strain evidence="4">103</strain>
    </source>
</reference>
<evidence type="ECO:0000256" key="1">
    <source>
        <dbReference type="SAM" id="Coils"/>
    </source>
</evidence>
<comment type="caution">
    <text evidence="3">The sequence shown here is derived from an EMBL/GenBank/DDBJ whole genome shotgun (WGS) entry which is preliminary data.</text>
</comment>
<evidence type="ECO:0000313" key="3">
    <source>
        <dbReference type="EMBL" id="OOE03570.1"/>
    </source>
</evidence>
<name>A0A1V3FQY1_9BACL</name>
<feature type="domain" description="SLH" evidence="2">
    <location>
        <begin position="142"/>
        <end position="201"/>
    </location>
</feature>
<keyword evidence="1" id="KW-0175">Coiled coil</keyword>
<dbReference type="Pfam" id="PF00395">
    <property type="entry name" value="SLH"/>
    <property type="match status" value="3"/>
</dbReference>
<dbReference type="EMBL" id="MQAD01000008">
    <property type="protein sequence ID" value="OOE03570.1"/>
    <property type="molecule type" value="Genomic_DNA"/>
</dbReference>
<dbReference type="PANTHER" id="PTHR43308:SF5">
    <property type="entry name" value="S-LAYER PROTEIN _ PEPTIDOGLYCAN ENDO-BETA-N-ACETYLGLUCOSAMINIDASE"/>
    <property type="match status" value="1"/>
</dbReference>
<feature type="domain" description="SLH" evidence="2">
    <location>
        <begin position="202"/>
        <end position="254"/>
    </location>
</feature>
<dbReference type="InterPro" id="IPR051465">
    <property type="entry name" value="Cell_Envelope_Struct_Comp"/>
</dbReference>
<sequence>MRHNNGGNVLKRWIVFISLLFLAACEQEHAGASGGQEIATAPWTEQQLADTNSRMNQIDDKMKQLEQELAKIKVAADSPQVFKDVPIDHWAYVHVVRLYHQNIVGGVGNGLFAPKQAITRAQAAAMLVRAFQLPLSTKPSIFTDVPNSHLFAREIMTAYEAGFFGGYPNNRFAPQESMKRQHMAMVIQRAFRLQATSAPYAGYKDVNERTQGALEIRIISQHGIAEGDNGYFYPEQPTTRAHFATFMDRALQIK</sequence>
<protein>
    <submittedName>
        <fullName evidence="3">S-layer protein</fullName>
    </submittedName>
</protein>
<gene>
    <name evidence="3" type="ORF">BO219_07050</name>
</gene>
<evidence type="ECO:0000313" key="4">
    <source>
        <dbReference type="Proteomes" id="UP000188458"/>
    </source>
</evidence>
<evidence type="ECO:0000259" key="2">
    <source>
        <dbReference type="PROSITE" id="PS51272"/>
    </source>
</evidence>
<dbReference type="PROSITE" id="PS51257">
    <property type="entry name" value="PROKAR_LIPOPROTEIN"/>
    <property type="match status" value="1"/>
</dbReference>
<keyword evidence="4" id="KW-1185">Reference proteome</keyword>
<dbReference type="PROSITE" id="PS51272">
    <property type="entry name" value="SLH"/>
    <property type="match status" value="3"/>
</dbReference>